<dbReference type="InterPro" id="IPR007848">
    <property type="entry name" value="Small_mtfrase_dom"/>
</dbReference>
<name>A0ABY4PCR7_9LACO</name>
<keyword evidence="3" id="KW-1185">Reference proteome</keyword>
<evidence type="ECO:0000313" key="2">
    <source>
        <dbReference type="EMBL" id="UQS83486.1"/>
    </source>
</evidence>
<dbReference type="Pfam" id="PF05175">
    <property type="entry name" value="MTS"/>
    <property type="match status" value="1"/>
</dbReference>
<keyword evidence="2" id="KW-0808">Transferase</keyword>
<dbReference type="EMBL" id="CP093365">
    <property type="protein sequence ID" value="UQS83486.1"/>
    <property type="molecule type" value="Genomic_DNA"/>
</dbReference>
<dbReference type="RefSeq" id="WP_249512712.1">
    <property type="nucleotide sequence ID" value="NZ_CP093365.1"/>
</dbReference>
<dbReference type="InterPro" id="IPR029063">
    <property type="entry name" value="SAM-dependent_MTases_sf"/>
</dbReference>
<dbReference type="Proteomes" id="UP000831947">
    <property type="component" value="Chromosome"/>
</dbReference>
<dbReference type="InterPro" id="IPR050210">
    <property type="entry name" value="tRNA_Adenine-N(6)_MTase"/>
</dbReference>
<protein>
    <submittedName>
        <fullName evidence="2">Methyltransferase</fullName>
    </submittedName>
</protein>
<dbReference type="GO" id="GO:0032259">
    <property type="term" value="P:methylation"/>
    <property type="evidence" value="ECO:0007669"/>
    <property type="project" value="UniProtKB-KW"/>
</dbReference>
<feature type="domain" description="Methyltransferase small" evidence="1">
    <location>
        <begin position="28"/>
        <end position="166"/>
    </location>
</feature>
<gene>
    <name evidence="2" type="ORF">MOO47_06850</name>
</gene>
<reference evidence="2 3" key="1">
    <citation type="journal article" date="2022" name="Int. J. Syst. Evol. Microbiol.">
        <title>Apilactobacillus apisilvae sp. nov., Nicolia spurrieriana gen. nov. sp. nov., Bombilactobacillus folatiphilus sp. nov. and Bombilactobacillus thymidiniphilus sp. nov., four new lactic acid bacterial isolates from stingless bees Tetragonula carbonaria and Austroplebeia australis.</title>
        <authorList>
            <person name="Oliphant S.A."/>
            <person name="Watson-Haigh N.S."/>
            <person name="Sumby K.M."/>
            <person name="Gardner J."/>
            <person name="Groom S."/>
            <person name="Jiranek V."/>
        </authorList>
    </citation>
    <scope>NUCLEOTIDE SEQUENCE [LARGE SCALE GENOMIC DNA]</scope>
    <source>
        <strain evidence="2 3">SG4_A1</strain>
    </source>
</reference>
<sequence>MTTTVEYVPGFNVELLQDTDLYRSSIDSVLLAHWIQARPHQIVVDLCSGSGIIGLCVTQKFQVTTYLFELQEQLATLAQQSINRNHLQQQVQMINSDVKDVLQYLPHDSTDIISCNPPYFAPKDTPTLGKSLSHNIARHEIYFSQELLAQTASSLLKDNGVLYLVYRLDRLFELSEILKQHHLPIKELLYIHPHVGDDANLVLVKCRKTMRSNGLKVWPSLVLYNNDDTYTKQLQDFIND</sequence>
<keyword evidence="2" id="KW-0489">Methyltransferase</keyword>
<accession>A0ABY4PCR7</accession>
<dbReference type="SUPFAM" id="SSF53335">
    <property type="entry name" value="S-adenosyl-L-methionine-dependent methyltransferases"/>
    <property type="match status" value="1"/>
</dbReference>
<dbReference type="GO" id="GO:0008168">
    <property type="term" value="F:methyltransferase activity"/>
    <property type="evidence" value="ECO:0007669"/>
    <property type="project" value="UniProtKB-KW"/>
</dbReference>
<evidence type="ECO:0000313" key="3">
    <source>
        <dbReference type="Proteomes" id="UP000831947"/>
    </source>
</evidence>
<proteinExistence type="predicted"/>
<evidence type="ECO:0000259" key="1">
    <source>
        <dbReference type="Pfam" id="PF05175"/>
    </source>
</evidence>
<dbReference type="PANTHER" id="PTHR47739">
    <property type="entry name" value="TRNA1(VAL) (ADENINE(37)-N6)-METHYLTRANSFERASE"/>
    <property type="match status" value="1"/>
</dbReference>
<dbReference type="CDD" id="cd02440">
    <property type="entry name" value="AdoMet_MTases"/>
    <property type="match status" value="1"/>
</dbReference>
<dbReference type="PANTHER" id="PTHR47739:SF1">
    <property type="entry name" value="TRNA1(VAL) (ADENINE(37)-N6)-METHYLTRANSFERASE"/>
    <property type="match status" value="1"/>
</dbReference>
<dbReference type="Gene3D" id="3.40.50.150">
    <property type="entry name" value="Vaccinia Virus protein VP39"/>
    <property type="match status" value="1"/>
</dbReference>
<organism evidence="2 3">
    <name type="scientific">Bombilactobacillus thymidiniphilus</name>
    <dbReference type="NCBI Taxonomy" id="2923363"/>
    <lineage>
        <taxon>Bacteria</taxon>
        <taxon>Bacillati</taxon>
        <taxon>Bacillota</taxon>
        <taxon>Bacilli</taxon>
        <taxon>Lactobacillales</taxon>
        <taxon>Lactobacillaceae</taxon>
        <taxon>Bombilactobacillus</taxon>
    </lineage>
</organism>